<dbReference type="KEGG" id="bcom:BAUCODRAFT_136463"/>
<protein>
    <recommendedName>
        <fullName evidence="3">Zn(2)-C6 fungal-type domain-containing protein</fullName>
    </recommendedName>
</protein>
<dbReference type="Proteomes" id="UP000011761">
    <property type="component" value="Unassembled WGS sequence"/>
</dbReference>
<dbReference type="OrthoDB" id="4937900at2759"/>
<dbReference type="Pfam" id="PF00172">
    <property type="entry name" value="Zn_clus"/>
    <property type="match status" value="1"/>
</dbReference>
<name>M2N746_BAUPA</name>
<dbReference type="RefSeq" id="XP_007673392.1">
    <property type="nucleotide sequence ID" value="XM_007675202.1"/>
</dbReference>
<dbReference type="OMA" id="DLVLMHR"/>
<dbReference type="AlphaFoldDB" id="M2N746"/>
<dbReference type="STRING" id="717646.M2N746"/>
<dbReference type="GO" id="GO:0001228">
    <property type="term" value="F:DNA-binding transcription activator activity, RNA polymerase II-specific"/>
    <property type="evidence" value="ECO:0007669"/>
    <property type="project" value="TreeGrafter"/>
</dbReference>
<dbReference type="PROSITE" id="PS00463">
    <property type="entry name" value="ZN2_CY6_FUNGAL_1"/>
    <property type="match status" value="1"/>
</dbReference>
<reference evidence="4 5" key="1">
    <citation type="journal article" date="2012" name="PLoS Pathog.">
        <title>Diverse lifestyles and strategies of plant pathogenesis encoded in the genomes of eighteen Dothideomycetes fungi.</title>
        <authorList>
            <person name="Ohm R.A."/>
            <person name="Feau N."/>
            <person name="Henrissat B."/>
            <person name="Schoch C.L."/>
            <person name="Horwitz B.A."/>
            <person name="Barry K.W."/>
            <person name="Condon B.J."/>
            <person name="Copeland A.C."/>
            <person name="Dhillon B."/>
            <person name="Glaser F."/>
            <person name="Hesse C.N."/>
            <person name="Kosti I."/>
            <person name="LaButti K."/>
            <person name="Lindquist E.A."/>
            <person name="Lucas S."/>
            <person name="Salamov A.A."/>
            <person name="Bradshaw R.E."/>
            <person name="Ciuffetti L."/>
            <person name="Hamelin R.C."/>
            <person name="Kema G.H.J."/>
            <person name="Lawrence C."/>
            <person name="Scott J.A."/>
            <person name="Spatafora J.W."/>
            <person name="Turgeon B.G."/>
            <person name="de Wit P.J.G.M."/>
            <person name="Zhong S."/>
            <person name="Goodwin S.B."/>
            <person name="Grigoriev I.V."/>
        </authorList>
    </citation>
    <scope>NUCLEOTIDE SEQUENCE [LARGE SCALE GENOMIC DNA]</scope>
    <source>
        <strain evidence="4 5">UAMH 10762</strain>
    </source>
</reference>
<dbReference type="GeneID" id="19108318"/>
<keyword evidence="5" id="KW-1185">Reference proteome</keyword>
<dbReference type="PROSITE" id="PS50048">
    <property type="entry name" value="ZN2_CY6_FUNGAL_2"/>
    <property type="match status" value="1"/>
</dbReference>
<organism evidence="4 5">
    <name type="scientific">Baudoinia panamericana (strain UAMH 10762)</name>
    <name type="common">Angels' share fungus</name>
    <name type="synonym">Baudoinia compniacensis (strain UAMH 10762)</name>
    <dbReference type="NCBI Taxonomy" id="717646"/>
    <lineage>
        <taxon>Eukaryota</taxon>
        <taxon>Fungi</taxon>
        <taxon>Dikarya</taxon>
        <taxon>Ascomycota</taxon>
        <taxon>Pezizomycotina</taxon>
        <taxon>Dothideomycetes</taxon>
        <taxon>Dothideomycetidae</taxon>
        <taxon>Mycosphaerellales</taxon>
        <taxon>Teratosphaeriaceae</taxon>
        <taxon>Baudoinia</taxon>
    </lineage>
</organism>
<evidence type="ECO:0000256" key="2">
    <source>
        <dbReference type="SAM" id="MobiDB-lite"/>
    </source>
</evidence>
<evidence type="ECO:0000256" key="1">
    <source>
        <dbReference type="ARBA" id="ARBA00023242"/>
    </source>
</evidence>
<dbReference type="Pfam" id="PF11951">
    <property type="entry name" value="Fungal_trans_2"/>
    <property type="match status" value="1"/>
</dbReference>
<dbReference type="InterPro" id="IPR036864">
    <property type="entry name" value="Zn2-C6_fun-type_DNA-bd_sf"/>
</dbReference>
<feature type="region of interest" description="Disordered" evidence="2">
    <location>
        <begin position="42"/>
        <end position="61"/>
    </location>
</feature>
<dbReference type="eggNOG" id="ENOG502SQ5T">
    <property type="taxonomic scope" value="Eukaryota"/>
</dbReference>
<evidence type="ECO:0000313" key="4">
    <source>
        <dbReference type="EMBL" id="EMC99923.1"/>
    </source>
</evidence>
<proteinExistence type="predicted"/>
<dbReference type="Gene3D" id="4.10.240.10">
    <property type="entry name" value="Zn(2)-C6 fungal-type DNA-binding domain"/>
    <property type="match status" value="1"/>
</dbReference>
<dbReference type="HOGENOM" id="CLU_024934_5_2_1"/>
<accession>M2N746</accession>
<dbReference type="SMART" id="SM00066">
    <property type="entry name" value="GAL4"/>
    <property type="match status" value="1"/>
</dbReference>
<gene>
    <name evidence="4" type="ORF">BAUCODRAFT_136463</name>
</gene>
<sequence length="355" mass="39528">MAIRRFHQKSRTGCSACKTRRVKCDERKPVCNNCIRRGTPCEWPTGVAQPPSPPPSVEAGRDEASYDALDLVLMHRFATVTALEMSPAAEAKHVWQNIIPVEAHSAPLLMHGILALAGLDLARIPSPTASTYRTRALHHQQLGLAMFQEMLVQDTATQMHAIFPFSLMLIIITLASAQEEAMQWSVDSIVNMFALYRGPRALAKSNWDTIRDSHLGALLSKGDAAEDPGVPEDLRTLLERLDRYCTDEVAIDAKKMIIADIERAGPALDLRAVGHWPAMVSDPFFARLKAQEPGALAVLSYYSLVLNAFRERWWVGNWGRMLLTAVDQAMPELEKKRLGWSADNIKSLLDVPRDI</sequence>
<feature type="domain" description="Zn(2)-C6 fungal-type" evidence="3">
    <location>
        <begin position="13"/>
        <end position="43"/>
    </location>
</feature>
<dbReference type="InterPro" id="IPR001138">
    <property type="entry name" value="Zn2Cys6_DnaBD"/>
</dbReference>
<evidence type="ECO:0000313" key="5">
    <source>
        <dbReference type="Proteomes" id="UP000011761"/>
    </source>
</evidence>
<dbReference type="CDD" id="cd00067">
    <property type="entry name" value="GAL4"/>
    <property type="match status" value="1"/>
</dbReference>
<dbReference type="EMBL" id="KB445551">
    <property type="protein sequence ID" value="EMC99923.1"/>
    <property type="molecule type" value="Genomic_DNA"/>
</dbReference>
<evidence type="ECO:0000259" key="3">
    <source>
        <dbReference type="PROSITE" id="PS50048"/>
    </source>
</evidence>
<dbReference type="GO" id="GO:0008270">
    <property type="term" value="F:zinc ion binding"/>
    <property type="evidence" value="ECO:0007669"/>
    <property type="project" value="InterPro"/>
</dbReference>
<dbReference type="SUPFAM" id="SSF57701">
    <property type="entry name" value="Zn2/Cys6 DNA-binding domain"/>
    <property type="match status" value="1"/>
</dbReference>
<dbReference type="InterPro" id="IPR053157">
    <property type="entry name" value="Sterol_Uptake_Regulator"/>
</dbReference>
<dbReference type="InterPro" id="IPR021858">
    <property type="entry name" value="Fun_TF"/>
</dbReference>
<dbReference type="PRINTS" id="PR00755">
    <property type="entry name" value="AFLATOXINBRP"/>
</dbReference>
<dbReference type="PANTHER" id="PTHR47784">
    <property type="entry name" value="STEROL UPTAKE CONTROL PROTEIN 2"/>
    <property type="match status" value="1"/>
</dbReference>
<dbReference type="PANTHER" id="PTHR47784:SF5">
    <property type="entry name" value="STEROL UPTAKE CONTROL PROTEIN 2"/>
    <property type="match status" value="1"/>
</dbReference>
<keyword evidence="1" id="KW-0539">Nucleus</keyword>